<proteinExistence type="predicted"/>
<dbReference type="AlphaFoldDB" id="A0AAV9ZDV6"/>
<evidence type="ECO:0000256" key="2">
    <source>
        <dbReference type="SAM" id="Phobius"/>
    </source>
</evidence>
<evidence type="ECO:0000313" key="4">
    <source>
        <dbReference type="Proteomes" id="UP001362999"/>
    </source>
</evidence>
<keyword evidence="4" id="KW-1185">Reference proteome</keyword>
<organism evidence="3 4">
    <name type="scientific">Favolaschia claudopus</name>
    <dbReference type="NCBI Taxonomy" id="2862362"/>
    <lineage>
        <taxon>Eukaryota</taxon>
        <taxon>Fungi</taxon>
        <taxon>Dikarya</taxon>
        <taxon>Basidiomycota</taxon>
        <taxon>Agaricomycotina</taxon>
        <taxon>Agaricomycetes</taxon>
        <taxon>Agaricomycetidae</taxon>
        <taxon>Agaricales</taxon>
        <taxon>Marasmiineae</taxon>
        <taxon>Mycenaceae</taxon>
        <taxon>Favolaschia</taxon>
    </lineage>
</organism>
<dbReference type="Proteomes" id="UP001362999">
    <property type="component" value="Unassembled WGS sequence"/>
</dbReference>
<reference evidence="3 4" key="1">
    <citation type="journal article" date="2024" name="J Genomics">
        <title>Draft genome sequencing and assembly of Favolaschia claudopus CIRM-BRFM 2984 isolated from oak limbs.</title>
        <authorList>
            <person name="Navarro D."/>
            <person name="Drula E."/>
            <person name="Chaduli D."/>
            <person name="Cazenave R."/>
            <person name="Ahrendt S."/>
            <person name="Wang J."/>
            <person name="Lipzen A."/>
            <person name="Daum C."/>
            <person name="Barry K."/>
            <person name="Grigoriev I.V."/>
            <person name="Favel A."/>
            <person name="Rosso M.N."/>
            <person name="Martin F."/>
        </authorList>
    </citation>
    <scope>NUCLEOTIDE SEQUENCE [LARGE SCALE GENOMIC DNA]</scope>
    <source>
        <strain evidence="3 4">CIRM-BRFM 2984</strain>
    </source>
</reference>
<gene>
    <name evidence="3" type="ORF">R3P38DRAFT_3120420</name>
</gene>
<dbReference type="EMBL" id="JAWWNJ010000162">
    <property type="protein sequence ID" value="KAK6978007.1"/>
    <property type="molecule type" value="Genomic_DNA"/>
</dbReference>
<evidence type="ECO:0000256" key="1">
    <source>
        <dbReference type="SAM" id="MobiDB-lite"/>
    </source>
</evidence>
<protein>
    <submittedName>
        <fullName evidence="3">Uncharacterized protein</fullName>
    </submittedName>
</protein>
<accession>A0AAV9ZDV6</accession>
<feature type="transmembrane region" description="Helical" evidence="2">
    <location>
        <begin position="141"/>
        <end position="159"/>
    </location>
</feature>
<sequence length="243" mass="28483">METRTIEAIEFLRGNTWSVTWTIPLVDGKPVEFDLHVRAPLNTPDVPTPIRLTPTDSLSFLCLYFQLDQEREERKREEREREEREQRHREQREQREHEQREQREQREREQREQWERGKKYLMRLLRSMQLLLKASTPIESLLLDILSSAVFIILAILALELLGWFLFLGLLVTILTYLLLIISLAPTDLNASAFARQISKRPQKLTTSVTRLSRSLVDRQVECATQGVTRGGVTRAMLFAREG</sequence>
<evidence type="ECO:0000313" key="3">
    <source>
        <dbReference type="EMBL" id="KAK6978007.1"/>
    </source>
</evidence>
<feature type="region of interest" description="Disordered" evidence="1">
    <location>
        <begin position="74"/>
        <end position="109"/>
    </location>
</feature>
<name>A0AAV9ZDV6_9AGAR</name>
<keyword evidence="2" id="KW-1133">Transmembrane helix</keyword>
<keyword evidence="2" id="KW-0472">Membrane</keyword>
<feature type="transmembrane region" description="Helical" evidence="2">
    <location>
        <begin position="165"/>
        <end position="186"/>
    </location>
</feature>
<comment type="caution">
    <text evidence="3">The sequence shown here is derived from an EMBL/GenBank/DDBJ whole genome shotgun (WGS) entry which is preliminary data.</text>
</comment>
<keyword evidence="2" id="KW-0812">Transmembrane</keyword>